<comment type="caution">
    <text evidence="1">The sequence shown here is derived from an EMBL/GenBank/DDBJ whole genome shotgun (WGS) entry which is preliminary data.</text>
</comment>
<proteinExistence type="predicted"/>
<dbReference type="AlphaFoldDB" id="H1DH08"/>
<dbReference type="EMBL" id="ADMC01000022">
    <property type="protein sequence ID" value="EHP47691.1"/>
    <property type="molecule type" value="Genomic_DNA"/>
</dbReference>
<evidence type="ECO:0000313" key="2">
    <source>
        <dbReference type="Proteomes" id="UP000004892"/>
    </source>
</evidence>
<reference evidence="1 2" key="1">
    <citation type="submission" date="2012-01" db="EMBL/GenBank/DDBJ databases">
        <title>The Genome Sequence of Odoribacter laneus YIT 12061.</title>
        <authorList>
            <consortium name="The Broad Institute Genome Sequencing Platform"/>
            <person name="Earl A."/>
            <person name="Ward D."/>
            <person name="Feldgarden M."/>
            <person name="Gevers D."/>
            <person name="Morotomi M."/>
            <person name="Young S.K."/>
            <person name="Zeng Q."/>
            <person name="Gargeya S."/>
            <person name="Fitzgerald M."/>
            <person name="Haas B."/>
            <person name="Abouelleil A."/>
            <person name="Alvarado L."/>
            <person name="Arachchi H.M."/>
            <person name="Berlin A."/>
            <person name="Chapman S.B."/>
            <person name="Gearin G."/>
            <person name="Goldberg J."/>
            <person name="Griggs A."/>
            <person name="Gujja S."/>
            <person name="Hansen M."/>
            <person name="Heiman D."/>
            <person name="Howarth C."/>
            <person name="Larimer J."/>
            <person name="Lui A."/>
            <person name="MacDonald P.J.P."/>
            <person name="McCowen C."/>
            <person name="Montmayeur A."/>
            <person name="Murphy C."/>
            <person name="Neiman D."/>
            <person name="Pearson M."/>
            <person name="Priest M."/>
            <person name="Roberts A."/>
            <person name="Saif S."/>
            <person name="Shea T."/>
            <person name="Sisk P."/>
            <person name="Stolte C."/>
            <person name="Sykes S."/>
            <person name="Wortman J."/>
            <person name="Nusbaum C."/>
            <person name="Birren B."/>
        </authorList>
    </citation>
    <scope>NUCLEOTIDE SEQUENCE [LARGE SCALE GENOMIC DNA]</scope>
    <source>
        <strain evidence="1 2">YIT 12061</strain>
    </source>
</reference>
<dbReference type="HOGENOM" id="CLU_2118559_0_0_10"/>
<sequence length="114" mass="13091">MSDISRINGLSIVFNEFFRFSEGTQNEIGRLLKLLNIYTLKLAYLNKTFYICPTLVIRQMSFCRLIGNPVGIRNSARYCDALCDEKYLTPLSARKDGKVAFQGLVRRPARVQYS</sequence>
<gene>
    <name evidence="1" type="ORF">HMPREF9449_01544</name>
</gene>
<dbReference type="Proteomes" id="UP000004892">
    <property type="component" value="Unassembled WGS sequence"/>
</dbReference>
<accession>H1DH08</accession>
<dbReference type="STRING" id="742817.HMPREF9449_01544"/>
<organism evidence="1 2">
    <name type="scientific">Odoribacter laneus YIT 12061</name>
    <dbReference type="NCBI Taxonomy" id="742817"/>
    <lineage>
        <taxon>Bacteria</taxon>
        <taxon>Pseudomonadati</taxon>
        <taxon>Bacteroidota</taxon>
        <taxon>Bacteroidia</taxon>
        <taxon>Bacteroidales</taxon>
        <taxon>Odoribacteraceae</taxon>
        <taxon>Odoribacter</taxon>
    </lineage>
</organism>
<keyword evidence="2" id="KW-1185">Reference proteome</keyword>
<name>H1DH08_9BACT</name>
<evidence type="ECO:0000313" key="1">
    <source>
        <dbReference type="EMBL" id="EHP47691.1"/>
    </source>
</evidence>
<protein>
    <submittedName>
        <fullName evidence="1">Uncharacterized protein</fullName>
    </submittedName>
</protein>